<sequence length="80" mass="8962">MIVVVEALEYGASRAFERFLLKLHAASLLERILDNAERFLPRSTPPVILHAGNTNENGFKALIAAEYNGFWVGKNSFIWG</sequence>
<dbReference type="AlphaFoldDB" id="A0A8K0HTQ6"/>
<comment type="caution">
    <text evidence="1">The sequence shown here is derived from an EMBL/GenBank/DDBJ whole genome shotgun (WGS) entry which is preliminary data.</text>
</comment>
<organism evidence="1 2">
    <name type="scientific">Cocos nucifera</name>
    <name type="common">Coconut palm</name>
    <dbReference type="NCBI Taxonomy" id="13894"/>
    <lineage>
        <taxon>Eukaryota</taxon>
        <taxon>Viridiplantae</taxon>
        <taxon>Streptophyta</taxon>
        <taxon>Embryophyta</taxon>
        <taxon>Tracheophyta</taxon>
        <taxon>Spermatophyta</taxon>
        <taxon>Magnoliopsida</taxon>
        <taxon>Liliopsida</taxon>
        <taxon>Arecaceae</taxon>
        <taxon>Arecoideae</taxon>
        <taxon>Cocoseae</taxon>
        <taxon>Attaleinae</taxon>
        <taxon>Cocos</taxon>
    </lineage>
</organism>
<gene>
    <name evidence="1" type="ORF">COCNU_01G003790</name>
</gene>
<evidence type="ECO:0000313" key="1">
    <source>
        <dbReference type="EMBL" id="KAG1326445.1"/>
    </source>
</evidence>
<protein>
    <submittedName>
        <fullName evidence="1">Uncharacterized protein</fullName>
    </submittedName>
</protein>
<dbReference type="EMBL" id="CM017872">
    <property type="protein sequence ID" value="KAG1326445.1"/>
    <property type="molecule type" value="Genomic_DNA"/>
</dbReference>
<reference evidence="1" key="2">
    <citation type="submission" date="2019-07" db="EMBL/GenBank/DDBJ databases">
        <authorList>
            <person name="Yang Y."/>
            <person name="Bocs S."/>
            <person name="Baudouin L."/>
        </authorList>
    </citation>
    <scope>NUCLEOTIDE SEQUENCE</scope>
    <source>
        <tissue evidence="1">Spear leaf of Hainan Tall coconut</tissue>
    </source>
</reference>
<proteinExistence type="predicted"/>
<reference evidence="1" key="1">
    <citation type="journal article" date="2017" name="Gigascience">
        <title>The genome draft of coconut (Cocos nucifera).</title>
        <authorList>
            <person name="Xiao Y."/>
            <person name="Xu P."/>
            <person name="Fan H."/>
            <person name="Baudouin L."/>
            <person name="Xia W."/>
            <person name="Bocs S."/>
            <person name="Xu J."/>
            <person name="Li Q."/>
            <person name="Guo A."/>
            <person name="Zhou L."/>
            <person name="Li J."/>
            <person name="Wu Y."/>
            <person name="Ma Z."/>
            <person name="Armero A."/>
            <person name="Issali A.E."/>
            <person name="Liu N."/>
            <person name="Peng M."/>
            <person name="Yang Y."/>
        </authorList>
    </citation>
    <scope>NUCLEOTIDE SEQUENCE</scope>
    <source>
        <tissue evidence="1">Spear leaf of Hainan Tall coconut</tissue>
    </source>
</reference>
<keyword evidence="2" id="KW-1185">Reference proteome</keyword>
<name>A0A8K0HTQ6_COCNU</name>
<accession>A0A8K0HTQ6</accession>
<evidence type="ECO:0000313" key="2">
    <source>
        <dbReference type="Proteomes" id="UP000797356"/>
    </source>
</evidence>
<dbReference type="Proteomes" id="UP000797356">
    <property type="component" value="Chromosome 1"/>
</dbReference>